<keyword evidence="3" id="KW-1185">Reference proteome</keyword>
<feature type="signal peptide" evidence="1">
    <location>
        <begin position="1"/>
        <end position="28"/>
    </location>
</feature>
<reference evidence="2" key="2">
    <citation type="submission" date="2023-01" db="EMBL/GenBank/DDBJ databases">
        <title>Draft genome sequence of Algimonas ampicilliniresistens strain NBRC 108219.</title>
        <authorList>
            <person name="Sun Q."/>
            <person name="Mori K."/>
        </authorList>
    </citation>
    <scope>NUCLEOTIDE SEQUENCE</scope>
    <source>
        <strain evidence="2">NBRC 108219</strain>
    </source>
</reference>
<evidence type="ECO:0000256" key="1">
    <source>
        <dbReference type="SAM" id="SignalP"/>
    </source>
</evidence>
<dbReference type="RefSeq" id="WP_284392002.1">
    <property type="nucleotide sequence ID" value="NZ_BSNK01000002.1"/>
</dbReference>
<proteinExistence type="predicted"/>
<sequence length="363" mass="39135">MANASIKALVIVALAGTSLSGCSIVGSAANGAWSGTKAVAGVATYPVRRVLRGAPDTDTQFASVETEEVVEVKTASIEGGTTTTTSTQKTVEIVETVNLSATESYDVVTVDSTSFIQLNGEGSLKDWRACEVQSKGYWVYNDINMTGSLNPKFESCMRAMDYTLETQLSDAMLAMLKYDVKETSDTVLLAETVTETKTVKTDMKMAAAELESDVTIVETAPITLMAETIVEVESPTVMGTSMVTKTTTTAKQSGDILDTVKISANKSYDIVTVDDVLFIRLNGEASMTEWRACETRTNGYWVFDETNVIGSLNPDFENCMQGLDYTLETELGDDLPAVFLDDSDDVLEITETAELAMDVQPTP</sequence>
<name>A0ABQ5VDF7_9PROT</name>
<organism evidence="2 3">
    <name type="scientific">Algimonas ampicilliniresistens</name>
    <dbReference type="NCBI Taxonomy" id="1298735"/>
    <lineage>
        <taxon>Bacteria</taxon>
        <taxon>Pseudomonadati</taxon>
        <taxon>Pseudomonadota</taxon>
        <taxon>Alphaproteobacteria</taxon>
        <taxon>Maricaulales</taxon>
        <taxon>Robiginitomaculaceae</taxon>
        <taxon>Algimonas</taxon>
    </lineage>
</organism>
<accession>A0ABQ5VDF7</accession>
<keyword evidence="1" id="KW-0732">Signal</keyword>
<comment type="caution">
    <text evidence="2">The sequence shown here is derived from an EMBL/GenBank/DDBJ whole genome shotgun (WGS) entry which is preliminary data.</text>
</comment>
<evidence type="ECO:0000313" key="3">
    <source>
        <dbReference type="Proteomes" id="UP001161391"/>
    </source>
</evidence>
<protein>
    <submittedName>
        <fullName evidence="2">Uncharacterized protein</fullName>
    </submittedName>
</protein>
<reference evidence="2" key="1">
    <citation type="journal article" date="2014" name="Int. J. Syst. Evol. Microbiol.">
        <title>Complete genome of a new Firmicutes species belonging to the dominant human colonic microbiota ('Ruminococcus bicirculans') reveals two chromosomes and a selective capacity to utilize plant glucans.</title>
        <authorList>
            <consortium name="NISC Comparative Sequencing Program"/>
            <person name="Wegmann U."/>
            <person name="Louis P."/>
            <person name="Goesmann A."/>
            <person name="Henrissat B."/>
            <person name="Duncan S.H."/>
            <person name="Flint H.J."/>
        </authorList>
    </citation>
    <scope>NUCLEOTIDE SEQUENCE</scope>
    <source>
        <strain evidence="2">NBRC 108219</strain>
    </source>
</reference>
<gene>
    <name evidence="2" type="ORF">GCM10007853_28510</name>
</gene>
<dbReference type="EMBL" id="BSNK01000002">
    <property type="protein sequence ID" value="GLQ24977.1"/>
    <property type="molecule type" value="Genomic_DNA"/>
</dbReference>
<dbReference type="Proteomes" id="UP001161391">
    <property type="component" value="Unassembled WGS sequence"/>
</dbReference>
<dbReference type="PROSITE" id="PS51257">
    <property type="entry name" value="PROKAR_LIPOPROTEIN"/>
    <property type="match status" value="1"/>
</dbReference>
<feature type="chain" id="PRO_5045361491" evidence="1">
    <location>
        <begin position="29"/>
        <end position="363"/>
    </location>
</feature>
<evidence type="ECO:0000313" key="2">
    <source>
        <dbReference type="EMBL" id="GLQ24977.1"/>
    </source>
</evidence>